<keyword evidence="1 4" id="KW-0378">Hydrolase</keyword>
<organism evidence="6 7">
    <name type="scientific">Hymenobacter volaticus</name>
    <dbReference type="NCBI Taxonomy" id="2932254"/>
    <lineage>
        <taxon>Bacteria</taxon>
        <taxon>Pseudomonadati</taxon>
        <taxon>Bacteroidota</taxon>
        <taxon>Cytophagia</taxon>
        <taxon>Cytophagales</taxon>
        <taxon>Hymenobacteraceae</taxon>
        <taxon>Hymenobacter</taxon>
    </lineage>
</organism>
<keyword evidence="4" id="KW-0145">Chemotaxis</keyword>
<feature type="active site" evidence="4">
    <location>
        <position position="279"/>
    </location>
</feature>
<sequence length="360" mass="38332">MPDILVPKTVLLGSLPTAGRLALTRLLQQLGLRVSGVSEDPTGFITQVHRLRPALLIVDESQLRGLEALSRHVVLPVLLYCESQPLPGMMREASRWGVFDFILASAAALEWSSTIMRKLQIAPLQPVASWRKIRSAATVPGLPGGVVIIGGSTGSPEVVEQLVRALPATLACAVLVAVHLPASFSNSFVKRLARASSLPVMAAGVGTQLTPDCIFVAPGGRNLVVQSALHTPWQCWQTDFSTECSPFGDEPSIDILMRSVAHTVGNNVLGVILTGMGRDGTLGAQAIRQHGGTVLVQDEASSVLFSMPNSVIQAGWANDVLPLAELPDAIVHYTGQFQRTVSGVRNTKVSVPSSRRLVEL</sequence>
<evidence type="ECO:0000313" key="6">
    <source>
        <dbReference type="EMBL" id="UOQ68049.1"/>
    </source>
</evidence>
<feature type="active site" evidence="4">
    <location>
        <position position="152"/>
    </location>
</feature>
<protein>
    <recommendedName>
        <fullName evidence="2">protein-glutamate methylesterase</fullName>
        <ecNumber evidence="2">3.1.1.61</ecNumber>
    </recommendedName>
</protein>
<dbReference type="Gene3D" id="3.40.50.180">
    <property type="entry name" value="Methylesterase CheB, C-terminal domain"/>
    <property type="match status" value="1"/>
</dbReference>
<dbReference type="PANTHER" id="PTHR42872">
    <property type="entry name" value="PROTEIN-GLUTAMATE METHYLESTERASE/PROTEIN-GLUTAMINE GLUTAMINASE"/>
    <property type="match status" value="1"/>
</dbReference>
<accession>A0ABY4GCB1</accession>
<reference evidence="6" key="1">
    <citation type="submission" date="2022-04" db="EMBL/GenBank/DDBJ databases">
        <title>Hymenobacter sp. isolated from the air.</title>
        <authorList>
            <person name="Won M."/>
            <person name="Lee C.-M."/>
            <person name="Woen H.-Y."/>
            <person name="Kwon S.-W."/>
        </authorList>
    </citation>
    <scope>NUCLEOTIDE SEQUENCE</scope>
    <source>
        <strain evidence="6">5420S-77</strain>
    </source>
</reference>
<evidence type="ECO:0000256" key="2">
    <source>
        <dbReference type="ARBA" id="ARBA00039140"/>
    </source>
</evidence>
<dbReference type="CDD" id="cd16432">
    <property type="entry name" value="CheB_Rec"/>
    <property type="match status" value="1"/>
</dbReference>
<dbReference type="EC" id="3.1.1.61" evidence="2"/>
<keyword evidence="7" id="KW-1185">Reference proteome</keyword>
<feature type="domain" description="CheB-type methylesterase" evidence="5">
    <location>
        <begin position="140"/>
        <end position="331"/>
    </location>
</feature>
<dbReference type="Pfam" id="PF01339">
    <property type="entry name" value="CheB_methylest"/>
    <property type="match status" value="1"/>
</dbReference>
<dbReference type="SUPFAM" id="SSF52738">
    <property type="entry name" value="Methylesterase CheB, C-terminal domain"/>
    <property type="match status" value="1"/>
</dbReference>
<feature type="active site" evidence="4">
    <location>
        <position position="179"/>
    </location>
</feature>
<dbReference type="InterPro" id="IPR000673">
    <property type="entry name" value="Sig_transdc_resp-reg_Me-estase"/>
</dbReference>
<gene>
    <name evidence="6" type="ORF">MUN86_09455</name>
</gene>
<dbReference type="PANTHER" id="PTHR42872:SF6">
    <property type="entry name" value="PROTEIN-GLUTAMATE METHYLESTERASE_PROTEIN-GLUTAMINE GLUTAMINASE"/>
    <property type="match status" value="1"/>
</dbReference>
<proteinExistence type="predicted"/>
<comment type="catalytic activity">
    <reaction evidence="3">
        <text>[protein]-L-glutamate 5-O-methyl ester + H2O = L-glutamyl-[protein] + methanol + H(+)</text>
        <dbReference type="Rhea" id="RHEA:23236"/>
        <dbReference type="Rhea" id="RHEA-COMP:10208"/>
        <dbReference type="Rhea" id="RHEA-COMP:10311"/>
        <dbReference type="ChEBI" id="CHEBI:15377"/>
        <dbReference type="ChEBI" id="CHEBI:15378"/>
        <dbReference type="ChEBI" id="CHEBI:17790"/>
        <dbReference type="ChEBI" id="CHEBI:29973"/>
        <dbReference type="ChEBI" id="CHEBI:82795"/>
        <dbReference type="EC" id="3.1.1.61"/>
    </reaction>
</comment>
<evidence type="ECO:0000256" key="1">
    <source>
        <dbReference type="ARBA" id="ARBA00022801"/>
    </source>
</evidence>
<evidence type="ECO:0000259" key="5">
    <source>
        <dbReference type="PROSITE" id="PS50122"/>
    </source>
</evidence>
<dbReference type="InterPro" id="IPR035909">
    <property type="entry name" value="CheB_C"/>
</dbReference>
<evidence type="ECO:0000256" key="3">
    <source>
        <dbReference type="ARBA" id="ARBA00048267"/>
    </source>
</evidence>
<dbReference type="PROSITE" id="PS50122">
    <property type="entry name" value="CHEB"/>
    <property type="match status" value="1"/>
</dbReference>
<name>A0ABY4GCB1_9BACT</name>
<dbReference type="Proteomes" id="UP000830401">
    <property type="component" value="Chromosome"/>
</dbReference>
<dbReference type="EMBL" id="CP095061">
    <property type="protein sequence ID" value="UOQ68049.1"/>
    <property type="molecule type" value="Genomic_DNA"/>
</dbReference>
<evidence type="ECO:0000313" key="7">
    <source>
        <dbReference type="Proteomes" id="UP000830401"/>
    </source>
</evidence>
<dbReference type="RefSeq" id="WP_245124574.1">
    <property type="nucleotide sequence ID" value="NZ_CP095061.1"/>
</dbReference>
<evidence type="ECO:0000256" key="4">
    <source>
        <dbReference type="PROSITE-ProRule" id="PRU00050"/>
    </source>
</evidence>